<accession>A0A9P6D9S3</accession>
<dbReference type="Proteomes" id="UP000807025">
    <property type="component" value="Unassembled WGS sequence"/>
</dbReference>
<evidence type="ECO:0000313" key="2">
    <source>
        <dbReference type="Proteomes" id="UP000807025"/>
    </source>
</evidence>
<reference evidence="1" key="1">
    <citation type="submission" date="2020-11" db="EMBL/GenBank/DDBJ databases">
        <authorList>
            <consortium name="DOE Joint Genome Institute"/>
            <person name="Ahrendt S."/>
            <person name="Riley R."/>
            <person name="Andreopoulos W."/>
            <person name="Labutti K."/>
            <person name="Pangilinan J."/>
            <person name="Ruiz-Duenas F.J."/>
            <person name="Barrasa J.M."/>
            <person name="Sanchez-Garcia M."/>
            <person name="Camarero S."/>
            <person name="Miyauchi S."/>
            <person name="Serrano A."/>
            <person name="Linde D."/>
            <person name="Babiker R."/>
            <person name="Drula E."/>
            <person name="Ayuso-Fernandez I."/>
            <person name="Pacheco R."/>
            <person name="Padilla G."/>
            <person name="Ferreira P."/>
            <person name="Barriuso J."/>
            <person name="Kellner H."/>
            <person name="Castanera R."/>
            <person name="Alfaro M."/>
            <person name="Ramirez L."/>
            <person name="Pisabarro A.G."/>
            <person name="Kuo A."/>
            <person name="Tritt A."/>
            <person name="Lipzen A."/>
            <person name="He G."/>
            <person name="Yan M."/>
            <person name="Ng V."/>
            <person name="Cullen D."/>
            <person name="Martin F."/>
            <person name="Rosso M.-N."/>
            <person name="Henrissat B."/>
            <person name="Hibbett D."/>
            <person name="Martinez A.T."/>
            <person name="Grigoriev I.V."/>
        </authorList>
    </citation>
    <scope>NUCLEOTIDE SEQUENCE</scope>
    <source>
        <strain evidence="1">ATCC 90797</strain>
    </source>
</reference>
<dbReference type="EMBL" id="MU154738">
    <property type="protein sequence ID" value="KAF9487975.1"/>
    <property type="molecule type" value="Genomic_DNA"/>
</dbReference>
<name>A0A9P6D9S3_PLEER</name>
<sequence>MSSSSQDQLTRDSYGSLATSCEPYGHERDVLIASMATVHPSGSLGYRSLTLRYRMTYSHSGFVLMDDTFILSSCAPQSGGLMCSRRITAKYTPNFPLSLNISHCYCRSSELFGDDWHGELSSPLKQYRSSCLMRSILAPLLVRLSCSSYPVVCCTWPD</sequence>
<keyword evidence="2" id="KW-1185">Reference proteome</keyword>
<comment type="caution">
    <text evidence="1">The sequence shown here is derived from an EMBL/GenBank/DDBJ whole genome shotgun (WGS) entry which is preliminary data.</text>
</comment>
<organism evidence="1 2">
    <name type="scientific">Pleurotus eryngii</name>
    <name type="common">Boletus of the steppes</name>
    <dbReference type="NCBI Taxonomy" id="5323"/>
    <lineage>
        <taxon>Eukaryota</taxon>
        <taxon>Fungi</taxon>
        <taxon>Dikarya</taxon>
        <taxon>Basidiomycota</taxon>
        <taxon>Agaricomycotina</taxon>
        <taxon>Agaricomycetes</taxon>
        <taxon>Agaricomycetidae</taxon>
        <taxon>Agaricales</taxon>
        <taxon>Pleurotineae</taxon>
        <taxon>Pleurotaceae</taxon>
        <taxon>Pleurotus</taxon>
    </lineage>
</organism>
<protein>
    <submittedName>
        <fullName evidence="1">Uncharacterized protein</fullName>
    </submittedName>
</protein>
<dbReference type="AlphaFoldDB" id="A0A9P6D9S3"/>
<gene>
    <name evidence="1" type="ORF">BDN71DRAFT_547898</name>
</gene>
<proteinExistence type="predicted"/>
<evidence type="ECO:0000313" key="1">
    <source>
        <dbReference type="EMBL" id="KAF9487975.1"/>
    </source>
</evidence>